<keyword evidence="6" id="KW-1185">Reference proteome</keyword>
<organism evidence="5 6">
    <name type="scientific">Lentithecium fluviatile CBS 122367</name>
    <dbReference type="NCBI Taxonomy" id="1168545"/>
    <lineage>
        <taxon>Eukaryota</taxon>
        <taxon>Fungi</taxon>
        <taxon>Dikarya</taxon>
        <taxon>Ascomycota</taxon>
        <taxon>Pezizomycotina</taxon>
        <taxon>Dothideomycetes</taxon>
        <taxon>Pleosporomycetidae</taxon>
        <taxon>Pleosporales</taxon>
        <taxon>Massarineae</taxon>
        <taxon>Lentitheciaceae</taxon>
        <taxon>Lentithecium</taxon>
    </lineage>
</organism>
<dbReference type="CDD" id="cd12148">
    <property type="entry name" value="fungal_TF_MHR"/>
    <property type="match status" value="1"/>
</dbReference>
<protein>
    <recommendedName>
        <fullName evidence="4">Zn(2)-C6 fungal-type domain-containing protein</fullName>
    </recommendedName>
</protein>
<dbReference type="PANTHER" id="PTHR47840:SF1">
    <property type="entry name" value="ZN(II)2CYS6 TRANSCRIPTION FACTOR (EUROFUNG)"/>
    <property type="match status" value="1"/>
</dbReference>
<dbReference type="CDD" id="cd00067">
    <property type="entry name" value="GAL4"/>
    <property type="match status" value="1"/>
</dbReference>
<dbReference type="PROSITE" id="PS50048">
    <property type="entry name" value="ZN2_CY6_FUNGAL_2"/>
    <property type="match status" value="1"/>
</dbReference>
<name>A0A6G1JEU9_9PLEO</name>
<accession>A0A6G1JEU9</accession>
<evidence type="ECO:0000256" key="2">
    <source>
        <dbReference type="ARBA" id="ARBA00023163"/>
    </source>
</evidence>
<evidence type="ECO:0000313" key="6">
    <source>
        <dbReference type="Proteomes" id="UP000799291"/>
    </source>
</evidence>
<dbReference type="Gene3D" id="4.10.240.10">
    <property type="entry name" value="Zn(2)-C6 fungal-type DNA-binding domain"/>
    <property type="match status" value="1"/>
</dbReference>
<keyword evidence="3" id="KW-0539">Nucleus</keyword>
<dbReference type="SUPFAM" id="SSF57701">
    <property type="entry name" value="Zn2/Cys6 DNA-binding domain"/>
    <property type="match status" value="1"/>
</dbReference>
<dbReference type="OrthoDB" id="5392779at2759"/>
<dbReference type="AlphaFoldDB" id="A0A6G1JEU9"/>
<dbReference type="InterPro" id="IPR036864">
    <property type="entry name" value="Zn2-C6_fun-type_DNA-bd_sf"/>
</dbReference>
<evidence type="ECO:0000259" key="4">
    <source>
        <dbReference type="PROSITE" id="PS50048"/>
    </source>
</evidence>
<dbReference type="InterPro" id="IPR001138">
    <property type="entry name" value="Zn2Cys6_DnaBD"/>
</dbReference>
<dbReference type="PROSITE" id="PS00463">
    <property type="entry name" value="ZN2_CY6_FUNGAL_1"/>
    <property type="match status" value="1"/>
</dbReference>
<dbReference type="PANTHER" id="PTHR47840">
    <property type="entry name" value="ZN(II)2CYS6 TRANSCRIPTION FACTOR (EUROFUNG)-RELATED"/>
    <property type="match status" value="1"/>
</dbReference>
<evidence type="ECO:0000313" key="5">
    <source>
        <dbReference type="EMBL" id="KAF2688996.1"/>
    </source>
</evidence>
<evidence type="ECO:0000256" key="3">
    <source>
        <dbReference type="ARBA" id="ARBA00023242"/>
    </source>
</evidence>
<gene>
    <name evidence="5" type="ORF">K458DRAFT_331718</name>
</gene>
<keyword evidence="1" id="KW-0805">Transcription regulation</keyword>
<dbReference type="Proteomes" id="UP000799291">
    <property type="component" value="Unassembled WGS sequence"/>
</dbReference>
<proteinExistence type="predicted"/>
<dbReference type="GO" id="GO:0008270">
    <property type="term" value="F:zinc ion binding"/>
    <property type="evidence" value="ECO:0007669"/>
    <property type="project" value="InterPro"/>
</dbReference>
<keyword evidence="2" id="KW-0804">Transcription</keyword>
<dbReference type="EMBL" id="MU005573">
    <property type="protein sequence ID" value="KAF2688996.1"/>
    <property type="molecule type" value="Genomic_DNA"/>
</dbReference>
<dbReference type="SMART" id="SM00066">
    <property type="entry name" value="GAL4"/>
    <property type="match status" value="1"/>
</dbReference>
<sequence>MEESLQRRVLRKGTHSCAECKRRKIRCFFDRNSAVACVQCQQRGTPCIGQDVVDVPVSKEWENDERLKRMEHMLEQITGKLFEQGTVAERREGVADPPRGTRIGSSEIREERRGLLVRGEGSTDEELSTRRQLPARSAVSQALVTIAADQTQFAFPKYADTCRVLHAAFPPQHDVNVFFEAAKATIYLQALCNPFIELFTNKNTLTSAMLAIIPSATSHPVLLAKKLLHLALCIQQLDRSFDLRQLEGRSDLRTAMNSYFELACGMVTCHEELLDSVEGLECLVCESIFLVSAGNLRRAMSSIRRAINVAQFMGFHRQGASKATLKQLDPNTRVNGEFTWKHISYLERYLSLLLGLPTSITCAKFGRPQGSPGISDTEWFERMQIDMCDQIIRRNQDRDYSPNSMMSIDANLNHMASHMSVSWWSPLDFQPSMSHQEMMFRMIIAQMQIIHYNMLTVLHVPFLLKIDTDEQQFDYSKETCLYASREVIGRFMTFRSFIPVVYCCRPVDFCVLTAAITLLLFYLSRSEQSSGFNLAHQHVTDLALVGRALDTLDELHRLNDDALSRETAKLTRRLMDLESHASRTSKTYTCGVVNEDSTQGQTDSGMDLLIPYFGCIRLESKPQQRSRHAEASSINRFSAMQGSIEPSQTTQLQRDFQQDQVQIPSSMYHSTSIPHEDQSRQIFDLPMPDIMAGVDDWAFQGVDTAFFDSLMSGTGNDLIAV</sequence>
<dbReference type="GO" id="GO:0000981">
    <property type="term" value="F:DNA-binding transcription factor activity, RNA polymerase II-specific"/>
    <property type="evidence" value="ECO:0007669"/>
    <property type="project" value="InterPro"/>
</dbReference>
<evidence type="ECO:0000256" key="1">
    <source>
        <dbReference type="ARBA" id="ARBA00023015"/>
    </source>
</evidence>
<feature type="domain" description="Zn(2)-C6 fungal-type" evidence="4">
    <location>
        <begin position="16"/>
        <end position="47"/>
    </location>
</feature>
<reference evidence="5" key="1">
    <citation type="journal article" date="2020" name="Stud. Mycol.">
        <title>101 Dothideomycetes genomes: a test case for predicting lifestyles and emergence of pathogens.</title>
        <authorList>
            <person name="Haridas S."/>
            <person name="Albert R."/>
            <person name="Binder M."/>
            <person name="Bloem J."/>
            <person name="Labutti K."/>
            <person name="Salamov A."/>
            <person name="Andreopoulos B."/>
            <person name="Baker S."/>
            <person name="Barry K."/>
            <person name="Bills G."/>
            <person name="Bluhm B."/>
            <person name="Cannon C."/>
            <person name="Castanera R."/>
            <person name="Culley D."/>
            <person name="Daum C."/>
            <person name="Ezra D."/>
            <person name="Gonzalez J."/>
            <person name="Henrissat B."/>
            <person name="Kuo A."/>
            <person name="Liang C."/>
            <person name="Lipzen A."/>
            <person name="Lutzoni F."/>
            <person name="Magnuson J."/>
            <person name="Mondo S."/>
            <person name="Nolan M."/>
            <person name="Ohm R."/>
            <person name="Pangilinan J."/>
            <person name="Park H.-J."/>
            <person name="Ramirez L."/>
            <person name="Alfaro M."/>
            <person name="Sun H."/>
            <person name="Tritt A."/>
            <person name="Yoshinaga Y."/>
            <person name="Zwiers L.-H."/>
            <person name="Turgeon B."/>
            <person name="Goodwin S."/>
            <person name="Spatafora J."/>
            <person name="Crous P."/>
            <person name="Grigoriev I."/>
        </authorList>
    </citation>
    <scope>NUCLEOTIDE SEQUENCE</scope>
    <source>
        <strain evidence="5">CBS 122367</strain>
    </source>
</reference>